<dbReference type="SUPFAM" id="SSF48452">
    <property type="entry name" value="TPR-like"/>
    <property type="match status" value="1"/>
</dbReference>
<evidence type="ECO:0000313" key="1">
    <source>
        <dbReference type="EMBL" id="RNF82797.1"/>
    </source>
</evidence>
<evidence type="ECO:0000313" key="2">
    <source>
        <dbReference type="Proteomes" id="UP000267049"/>
    </source>
</evidence>
<organism evidence="1 2">
    <name type="scientific">Montanilutibacter psychrotolerans</name>
    <dbReference type="NCBI Taxonomy" id="1327343"/>
    <lineage>
        <taxon>Bacteria</taxon>
        <taxon>Pseudomonadati</taxon>
        <taxon>Pseudomonadota</taxon>
        <taxon>Gammaproteobacteria</taxon>
        <taxon>Lysobacterales</taxon>
        <taxon>Lysobacteraceae</taxon>
        <taxon>Montanilutibacter</taxon>
    </lineage>
</organism>
<keyword evidence="2" id="KW-1185">Reference proteome</keyword>
<gene>
    <name evidence="1" type="ORF">EER27_12850</name>
</gene>
<dbReference type="Gene3D" id="1.25.40.10">
    <property type="entry name" value="Tetratricopeptide repeat domain"/>
    <property type="match status" value="1"/>
</dbReference>
<sequence>MGCVNAIGTDHDGRRFDAGWQTGKELAGTINNPDKARYWLGRANEIVARSRSKPDLETLTDLGILLLYQGQYTKAIQLFLTIERRYPGHPEAAANLGTALELSGHDATALRWIRIGMRRNTEEHWGTEWLHARILEAKIAASMDPTYFDHHSITGLVFEKVLVPSLPGSMPTGNTGKPARPWDVHRALSYQLSERTGFVKPRDPVVANLLHDWATLNLAGGPIESADVLYDLAVTYGAKREVLMRNRQAYIKRVLAQAGDTEVSYDTPCAICPPPE</sequence>
<dbReference type="EMBL" id="RIBS01000006">
    <property type="protein sequence ID" value="RNF82797.1"/>
    <property type="molecule type" value="Genomic_DNA"/>
</dbReference>
<proteinExistence type="predicted"/>
<name>A0A3M8SND4_9GAMM</name>
<dbReference type="Proteomes" id="UP000267049">
    <property type="component" value="Unassembled WGS sequence"/>
</dbReference>
<accession>A0A3M8SND4</accession>
<dbReference type="InterPro" id="IPR011990">
    <property type="entry name" value="TPR-like_helical_dom_sf"/>
</dbReference>
<reference evidence="1 2" key="1">
    <citation type="submission" date="2018-11" db="EMBL/GenBank/DDBJ databases">
        <title>Lysobacter cryohumiis sp. nov., isolated from soil in the Tianshan Mountains, Xinjiang, China.</title>
        <authorList>
            <person name="Luo Y."/>
            <person name="Sheng H."/>
        </authorList>
    </citation>
    <scope>NUCLEOTIDE SEQUENCE [LARGE SCALE GENOMIC DNA]</scope>
    <source>
        <strain evidence="1 2">ZS60</strain>
    </source>
</reference>
<comment type="caution">
    <text evidence="1">The sequence shown here is derived from an EMBL/GenBank/DDBJ whole genome shotgun (WGS) entry which is preliminary data.</text>
</comment>
<protein>
    <submittedName>
        <fullName evidence="1">Uncharacterized protein</fullName>
    </submittedName>
</protein>
<dbReference type="AlphaFoldDB" id="A0A3M8SND4"/>